<evidence type="ECO:0000259" key="1">
    <source>
        <dbReference type="Pfam" id="PF00534"/>
    </source>
</evidence>
<dbReference type="SUPFAM" id="SSF53756">
    <property type="entry name" value="UDP-Glycosyltransferase/glycogen phosphorylase"/>
    <property type="match status" value="1"/>
</dbReference>
<accession>A0A376BN36</accession>
<protein>
    <submittedName>
        <fullName evidence="2">Glycosyl transferases group 1</fullName>
    </submittedName>
</protein>
<dbReference type="EMBL" id="UFSO01000002">
    <property type="protein sequence ID" value="SSY71080.1"/>
    <property type="molecule type" value="Genomic_DNA"/>
</dbReference>
<dbReference type="STRING" id="1120980.GCA_000745955_01323"/>
<dbReference type="OrthoDB" id="9801609at2"/>
<keyword evidence="2" id="KW-0808">Transferase</keyword>
<keyword evidence="3" id="KW-1185">Reference proteome</keyword>
<proteinExistence type="predicted"/>
<dbReference type="GO" id="GO:0016757">
    <property type="term" value="F:glycosyltransferase activity"/>
    <property type="evidence" value="ECO:0007669"/>
    <property type="project" value="InterPro"/>
</dbReference>
<dbReference type="Gene3D" id="3.40.50.2000">
    <property type="entry name" value="Glycogen Phosphorylase B"/>
    <property type="match status" value="1"/>
</dbReference>
<dbReference type="Proteomes" id="UP000254209">
    <property type="component" value="Unassembled WGS sequence"/>
</dbReference>
<dbReference type="Pfam" id="PF00534">
    <property type="entry name" value="Glycos_transf_1"/>
    <property type="match status" value="1"/>
</dbReference>
<organism evidence="2 3">
    <name type="scientific">Alysiella crassa</name>
    <dbReference type="NCBI Taxonomy" id="153491"/>
    <lineage>
        <taxon>Bacteria</taxon>
        <taxon>Pseudomonadati</taxon>
        <taxon>Pseudomonadota</taxon>
        <taxon>Betaproteobacteria</taxon>
        <taxon>Neisseriales</taxon>
        <taxon>Neisseriaceae</taxon>
        <taxon>Alysiella</taxon>
    </lineage>
</organism>
<evidence type="ECO:0000313" key="3">
    <source>
        <dbReference type="Proteomes" id="UP000254209"/>
    </source>
</evidence>
<sequence>MNKNIVLIMPTVSDLSFVIEEALEYHGFNVITLNNFNKDKSCYPSFKAWCYAKYRKIFFGDKETTKKIKELGLCQRIVNELTHNEGDNYSLFIRSDMYSKELIENIGKVCTKGHVSYQFDGLHRYPLIYDRIDLFDKFYIFDPRDLQYSEALLPCTNFYFEHLIEDNPQIEYDFYYVGAHHPSRQELIVKFAQYVEQKNWRMSFNLYPLDIHDNPRHFYPNKNIHIIDEIIPFKENIKQMQKSHILIDFVIGEHKGLSFRVFESVGYRKKLITTNPDVALYDFYHPNNILILDGENFDLIDEFVQKPYYELPSEIYEKYNFANWIKYVLNIDSFIPLSLPEVNDEKYNNNILKRKKKIYLVAFDEHKPIGGIKQLYRFAEILNELGYQANIIHKKEGFNIQWFAHQVPVKYFPDLYSILDIESKPKLRHLKRFIQYYYNKIVTKSQYKLPEKDAILIVPEVLGLKLNNIPNYKKIIYNQNNHYTFSYYPTYEEVQIDPYVHKNTLATMTVSDYSYQYLQYAYPNAVLFNTGISLSNQFTLGKKPKLKKIAFMPRKLPEDSKQVLRILAKRPVFKDWQFIAIDNKSEHEVISILQESAIFMSFNHIEGFGLPPVEAMACGCYVIGYAGNAGLEYLKSEFSTPIPDLNILEFVKELERIVIQYNDNPEIFWKKGEMASAFVKAKYTKENEKMKIKAAFEQIFNEMS</sequence>
<reference evidence="2 3" key="1">
    <citation type="submission" date="2018-06" db="EMBL/GenBank/DDBJ databases">
        <authorList>
            <consortium name="Pathogen Informatics"/>
            <person name="Doyle S."/>
        </authorList>
    </citation>
    <scope>NUCLEOTIDE SEQUENCE [LARGE SCALE GENOMIC DNA]</scope>
    <source>
        <strain evidence="2 3">NCTC10283</strain>
    </source>
</reference>
<dbReference type="RefSeq" id="WP_051968508.1">
    <property type="nucleotide sequence ID" value="NZ_CP091519.2"/>
</dbReference>
<evidence type="ECO:0000313" key="2">
    <source>
        <dbReference type="EMBL" id="SSY71080.1"/>
    </source>
</evidence>
<dbReference type="AlphaFoldDB" id="A0A376BN36"/>
<gene>
    <name evidence="2" type="ORF">NCTC10283_01216</name>
</gene>
<feature type="domain" description="Glycosyl transferase family 1" evidence="1">
    <location>
        <begin position="581"/>
        <end position="638"/>
    </location>
</feature>
<name>A0A376BN36_9NEIS</name>
<dbReference type="InterPro" id="IPR001296">
    <property type="entry name" value="Glyco_trans_1"/>
</dbReference>